<name>F2J5M7_POLGS</name>
<dbReference type="EMBL" id="CP002568">
    <property type="protein sequence ID" value="ADZ70111.1"/>
    <property type="molecule type" value="Genomic_DNA"/>
</dbReference>
<dbReference type="STRING" id="991905.SL003B_1683"/>
<evidence type="ECO:0000313" key="2">
    <source>
        <dbReference type="Proteomes" id="UP000008130"/>
    </source>
</evidence>
<keyword evidence="2" id="KW-1185">Reference proteome</keyword>
<evidence type="ECO:0000313" key="1">
    <source>
        <dbReference type="EMBL" id="ADZ70111.1"/>
    </source>
</evidence>
<dbReference type="KEGG" id="pgv:SL003B_1683"/>
<dbReference type="eggNOG" id="ENOG50345N8">
    <property type="taxonomic scope" value="Bacteria"/>
</dbReference>
<dbReference type="Proteomes" id="UP000008130">
    <property type="component" value="Chromosome"/>
</dbReference>
<accession>F2J5M7</accession>
<dbReference type="AlphaFoldDB" id="F2J5M7"/>
<dbReference type="RefSeq" id="WP_013652428.1">
    <property type="nucleotide sequence ID" value="NC_015259.1"/>
</dbReference>
<dbReference type="OrthoDB" id="7595273at2"/>
<proteinExistence type="predicted"/>
<gene>
    <name evidence="1" type="ordered locus">SL003B_1683</name>
</gene>
<dbReference type="HOGENOM" id="CLU_1480736_0_0_5"/>
<sequence>MSKIAGSEVRVRSCALGAPALGADNDVLADTALDASETTVVTAFDGQPDVARNVTVKGNDANVSGDVVVAGTNIEGQAISETIALNGSTLVAGTKAFLTVTQVTLPPYDTADTERVRVGLGAKLGLPLALSRNTVLAAYLDGVREGTAPTVAVSASALEANTATLNSALDGSAVIIDLYETL</sequence>
<reference evidence="1 2" key="1">
    <citation type="journal article" date="2011" name="J. Bacteriol.">
        <title>Complete genome sequence of Polymorphum gilvum SL003B-26A1T, a crude oil-degrading bacterium from oil-polluted saline soil.</title>
        <authorList>
            <person name="Li S.G."/>
            <person name="Tang Y.Q."/>
            <person name="Nie Y."/>
            <person name="Cai M."/>
            <person name="Wu X.L."/>
        </authorList>
    </citation>
    <scope>NUCLEOTIDE SEQUENCE [LARGE SCALE GENOMIC DNA]</scope>
    <source>
        <strain evidence="2">LMG 25793 / CGMCC 1.9160 / SL003B-26A1</strain>
    </source>
</reference>
<protein>
    <submittedName>
        <fullName evidence="1">Uncharacterized protein</fullName>
    </submittedName>
</protein>
<dbReference type="PATRIC" id="fig|991905.3.peg.1727"/>
<organism evidence="1 2">
    <name type="scientific">Polymorphum gilvum (strain LMG 25793 / CGMCC 1.9160 / SL003B-26A1)</name>
    <dbReference type="NCBI Taxonomy" id="991905"/>
    <lineage>
        <taxon>Bacteria</taxon>
        <taxon>Pseudomonadati</taxon>
        <taxon>Pseudomonadota</taxon>
        <taxon>Alphaproteobacteria</taxon>
        <taxon>Rhodobacterales</taxon>
        <taxon>Paracoccaceae</taxon>
        <taxon>Polymorphum</taxon>
    </lineage>
</organism>